<comment type="caution">
    <text evidence="1">The sequence shown here is derived from an EMBL/GenBank/DDBJ whole genome shotgun (WGS) entry which is preliminary data.</text>
</comment>
<dbReference type="AlphaFoldDB" id="A0A0F9F562"/>
<dbReference type="EMBL" id="LAZR01031924">
    <property type="protein sequence ID" value="KKL52355.1"/>
    <property type="molecule type" value="Genomic_DNA"/>
</dbReference>
<evidence type="ECO:0000313" key="1">
    <source>
        <dbReference type="EMBL" id="KKL52355.1"/>
    </source>
</evidence>
<name>A0A0F9F562_9ZZZZ</name>
<gene>
    <name evidence="1" type="ORF">LCGC14_2286310</name>
</gene>
<protein>
    <submittedName>
        <fullName evidence="1">Uncharacterized protein</fullName>
    </submittedName>
</protein>
<proteinExistence type="predicted"/>
<accession>A0A0F9F562</accession>
<organism evidence="1">
    <name type="scientific">marine sediment metagenome</name>
    <dbReference type="NCBI Taxonomy" id="412755"/>
    <lineage>
        <taxon>unclassified sequences</taxon>
        <taxon>metagenomes</taxon>
        <taxon>ecological metagenomes</taxon>
    </lineage>
</organism>
<reference evidence="1" key="1">
    <citation type="journal article" date="2015" name="Nature">
        <title>Complex archaea that bridge the gap between prokaryotes and eukaryotes.</title>
        <authorList>
            <person name="Spang A."/>
            <person name="Saw J.H."/>
            <person name="Jorgensen S.L."/>
            <person name="Zaremba-Niedzwiedzka K."/>
            <person name="Martijn J."/>
            <person name="Lind A.E."/>
            <person name="van Eijk R."/>
            <person name="Schleper C."/>
            <person name="Guy L."/>
            <person name="Ettema T.J."/>
        </authorList>
    </citation>
    <scope>NUCLEOTIDE SEQUENCE</scope>
</reference>
<sequence length="291" mass="30676">MRIKDGIDDEWMEVTGVASATTYTVTRDLAGDYAPNSNPEWKKGATIVNYRQSGDGGVYMTASDTNAPYLSIFDHTGSPWSSDNINTRLRIGNLNGYLGYTDDLYGIAIGEASDYLKYDPTNGLRIAGSITASTINIGTNGFHVDVNGNIWWGSSNTYAGATIKISSAGVVNFTSGSFTGTITSTSGTIGGWAISSPTISGGGIILDSSAGTITGGIIRTSSGSNRVEMKNDNTLTFYSGGISRTFITSGILGFNNPAGAVWSPLIQDQHIDIHSCNLNRVLPQSLSESCT</sequence>